<reference evidence="2 3" key="1">
    <citation type="journal article" date="2014" name="Genome Announc.">
        <title>Whole-Genome Sequence of Serratia symbiotica Strain CWBI-2.3T, a Free-Living Symbiont of the Black Bean Aphid Aphis fabae.</title>
        <authorList>
            <person name="Foray V."/>
            <person name="Grigorescu A.S."/>
            <person name="Sabri A."/>
            <person name="Haubruge E."/>
            <person name="Lognay G."/>
            <person name="Francis F."/>
            <person name="Fauconnier M.L."/>
            <person name="Hance T."/>
            <person name="Thonart P."/>
        </authorList>
    </citation>
    <scope>NUCLEOTIDE SEQUENCE [LARGE SCALE GENOMIC DNA]</scope>
    <source>
        <strain evidence="2">CWBI-2.3</strain>
    </source>
</reference>
<keyword evidence="1" id="KW-0812">Transmembrane</keyword>
<keyword evidence="1" id="KW-0472">Membrane</keyword>
<dbReference type="Proteomes" id="UP000042738">
    <property type="component" value="Chromosome"/>
</dbReference>
<evidence type="ECO:0000313" key="2">
    <source>
        <dbReference type="EMBL" id="QLH62295.1"/>
    </source>
</evidence>
<dbReference type="GO" id="GO:0044659">
    <property type="term" value="P:viral release from host cell by cytolysis"/>
    <property type="evidence" value="ECO:0007669"/>
    <property type="project" value="InterPro"/>
</dbReference>
<protein>
    <submittedName>
        <fullName evidence="2">Lysis protein</fullName>
    </submittedName>
</protein>
<dbReference type="EMBL" id="CP050855">
    <property type="protein sequence ID" value="QLH62295.1"/>
    <property type="molecule type" value="Genomic_DNA"/>
</dbReference>
<feature type="transmembrane region" description="Helical" evidence="1">
    <location>
        <begin position="6"/>
        <end position="28"/>
    </location>
</feature>
<dbReference type="STRING" id="138074.SYMBAF_100011"/>
<name>A0A068Z407_9GAMM</name>
<dbReference type="InterPro" id="IPR004929">
    <property type="entry name" value="I-spanin"/>
</dbReference>
<dbReference type="Pfam" id="PF03245">
    <property type="entry name" value="Phage_lysis"/>
    <property type="match status" value="1"/>
</dbReference>
<evidence type="ECO:0000256" key="1">
    <source>
        <dbReference type="SAM" id="Phobius"/>
    </source>
</evidence>
<dbReference type="GeneID" id="93735711"/>
<proteinExistence type="predicted"/>
<keyword evidence="1" id="KW-1133">Transmembrane helix</keyword>
<sequence>MIPFNWKVSLAALSGWIIVILSIATWHYRDNYRQALSKQQEVEKLAESRLDTINAIQRQQKEVAALDAKYTQELTNARLENDRLRADVAAGRRQLRIKGTCSVSKTATGASMGNGSAIEVSREAGSTVLDIRSGMISDQRKLKFLQAYLKGQCQ</sequence>
<evidence type="ECO:0000313" key="3">
    <source>
        <dbReference type="Proteomes" id="UP000042738"/>
    </source>
</evidence>
<dbReference type="AlphaFoldDB" id="A0A068Z407"/>
<dbReference type="RefSeq" id="WP_040262934.1">
    <property type="nucleotide sequence ID" value="NZ_CP050855.1"/>
</dbReference>
<gene>
    <name evidence="2" type="ORF">SYMBAF_04150</name>
</gene>
<accession>A0A068Z407</accession>
<organism evidence="2 3">
    <name type="scientific">Serratia symbiotica</name>
    <dbReference type="NCBI Taxonomy" id="138074"/>
    <lineage>
        <taxon>Bacteria</taxon>
        <taxon>Pseudomonadati</taxon>
        <taxon>Pseudomonadota</taxon>
        <taxon>Gammaproteobacteria</taxon>
        <taxon>Enterobacterales</taxon>
        <taxon>Yersiniaceae</taxon>
        <taxon>Serratia</taxon>
    </lineage>
</organism>